<dbReference type="PANTHER" id="PTHR20835">
    <property type="entry name" value="E3 UBIQUITIN-PROTEIN LIGASE PPP1R11-RELATED"/>
    <property type="match status" value="1"/>
</dbReference>
<dbReference type="Pfam" id="PF07491">
    <property type="entry name" value="PPI_Ypi1"/>
    <property type="match status" value="1"/>
</dbReference>
<dbReference type="KEGG" id="hmg:100209355"/>
<dbReference type="GO" id="GO:0005634">
    <property type="term" value="C:nucleus"/>
    <property type="evidence" value="ECO:0007669"/>
    <property type="project" value="TreeGrafter"/>
</dbReference>
<evidence type="ECO:0000256" key="1">
    <source>
        <dbReference type="ARBA" id="ARBA00021994"/>
    </source>
</evidence>
<evidence type="ECO:0000256" key="2">
    <source>
        <dbReference type="ARBA" id="ARBA00031039"/>
    </source>
</evidence>
<dbReference type="OMA" id="YEVENCR"/>
<feature type="region of interest" description="Disordered" evidence="3">
    <location>
        <begin position="70"/>
        <end position="108"/>
    </location>
</feature>
<dbReference type="AlphaFoldDB" id="T2MIT1"/>
<name>T2MIT1_HYDVU</name>
<evidence type="ECO:0000313" key="4">
    <source>
        <dbReference type="EMBL" id="CDG71845.1"/>
    </source>
</evidence>
<dbReference type="OrthoDB" id="307488at2759"/>
<dbReference type="EMBL" id="HAAD01005613">
    <property type="protein sequence ID" value="CDG71845.1"/>
    <property type="molecule type" value="mRNA"/>
</dbReference>
<dbReference type="GO" id="GO:0004865">
    <property type="term" value="F:protein serine/threonine phosphatase inhibitor activity"/>
    <property type="evidence" value="ECO:0007669"/>
    <property type="project" value="InterPro"/>
</dbReference>
<organism evidence="4">
    <name type="scientific">Hydra vulgaris</name>
    <name type="common">Hydra</name>
    <name type="synonym">Hydra attenuata</name>
    <dbReference type="NCBI Taxonomy" id="6087"/>
    <lineage>
        <taxon>Eukaryota</taxon>
        <taxon>Metazoa</taxon>
        <taxon>Cnidaria</taxon>
        <taxon>Hydrozoa</taxon>
        <taxon>Hydroidolina</taxon>
        <taxon>Anthoathecata</taxon>
        <taxon>Aplanulata</taxon>
        <taxon>Hydridae</taxon>
        <taxon>Hydra</taxon>
    </lineage>
</organism>
<sequence>MAELQTETDSIVVTTEVLKTDDVKVPVLRLRLTSPKTDKKIKWKEGTVDNEGMGKKSSKCCCIYKKPKLFGESSDSESSDDDLCKAPKTYHKRSKKNHDNHENCSACT</sequence>
<proteinExistence type="evidence at transcript level"/>
<gene>
    <name evidence="4" type="primary">PPP1R11</name>
</gene>
<dbReference type="InterPro" id="IPR011107">
    <property type="entry name" value="PPI_Ypi1"/>
</dbReference>
<evidence type="ECO:0000256" key="3">
    <source>
        <dbReference type="SAM" id="MobiDB-lite"/>
    </source>
</evidence>
<dbReference type="PANTHER" id="PTHR20835:SF0">
    <property type="entry name" value="E3 UBIQUITIN-PROTEIN LIGASE PPP1R11"/>
    <property type="match status" value="1"/>
</dbReference>
<protein>
    <recommendedName>
        <fullName evidence="1">E3 ubiquitin-protein ligase PPP1R11</fullName>
    </recommendedName>
    <alternativeName>
        <fullName evidence="2">Protein phosphatase 1 regulatory subunit 11</fullName>
    </alternativeName>
</protein>
<reference evidence="4" key="1">
    <citation type="journal article" date="2013" name="Genome Biol. Evol.">
        <title>Punctuated emergences of genetic and phenotypic innovations in eumetazoan, bilaterian, euteleostome, and hominidae ancestors.</title>
        <authorList>
            <person name="Wenger Y."/>
            <person name="Galliot B."/>
        </authorList>
    </citation>
    <scope>NUCLEOTIDE SEQUENCE</scope>
    <source>
        <tissue evidence="4">Whole animals</tissue>
    </source>
</reference>
<dbReference type="GO" id="GO:0008157">
    <property type="term" value="F:protein phosphatase 1 binding"/>
    <property type="evidence" value="ECO:0007669"/>
    <property type="project" value="TreeGrafter"/>
</dbReference>
<accession>T2MIT1</accession>